<accession>T1GHK3</accession>
<reference evidence="8" key="2">
    <citation type="submission" date="2015-06" db="UniProtKB">
        <authorList>
            <consortium name="EnsemblMetazoa"/>
        </authorList>
    </citation>
    <scope>IDENTIFICATION</scope>
</reference>
<evidence type="ECO:0000256" key="2">
    <source>
        <dbReference type="ARBA" id="ARBA00022490"/>
    </source>
</evidence>
<dbReference type="SUPFAM" id="SSF50729">
    <property type="entry name" value="PH domain-like"/>
    <property type="match status" value="1"/>
</dbReference>
<sequence length="432" mass="50287">FKSTSHHDDKDFVDTCQDNSSCYDESPLIRDSYFDEMPITAHDLSSESILGIALNEPESWTPNIEKDVLKTLKEKEIKRQEHIYEFIMTEKHHCQTLLAIKKIFVEGIQRHVDSVHTEKLFPRLDELIELHTMFLRNLRTKQQYNYIIDSIADIILEFFSSDSASQLKNKFNDKFKYYLSDLQFTNCYKHCLTNPLLKKKGIPECQLFVTQRLTKYPLLIESLIKSSAEDKVETEKLKKSLALVKNMLIDVDACVAEKEKQDRQFEIFRKIDVKSLALYKNKYFKKSEIIGLGSNKKLKFEGQAILLQGRSKIQPVLVVVLTDCLFFLQENSHNKYSFFTPENKAGVVSLQKLLIREKAGTDSCGIYIISSQPDYPEMYELKVQQPKDKNVWIKSIREAVVDCPQQENEVDILTTEEKEKIIKTKQANIRDL</sequence>
<feature type="domain" description="PH" evidence="6">
    <location>
        <begin position="297"/>
        <end position="401"/>
    </location>
</feature>
<dbReference type="InterPro" id="IPR041020">
    <property type="entry name" value="PH_16"/>
</dbReference>
<organism evidence="8 9">
    <name type="scientific">Megaselia scalaris</name>
    <name type="common">Humpbacked fly</name>
    <name type="synonym">Phora scalaris</name>
    <dbReference type="NCBI Taxonomy" id="36166"/>
    <lineage>
        <taxon>Eukaryota</taxon>
        <taxon>Metazoa</taxon>
        <taxon>Ecdysozoa</taxon>
        <taxon>Arthropoda</taxon>
        <taxon>Hexapoda</taxon>
        <taxon>Insecta</taxon>
        <taxon>Pterygota</taxon>
        <taxon>Neoptera</taxon>
        <taxon>Endopterygota</taxon>
        <taxon>Diptera</taxon>
        <taxon>Brachycera</taxon>
        <taxon>Muscomorpha</taxon>
        <taxon>Platypezoidea</taxon>
        <taxon>Phoridae</taxon>
        <taxon>Megaseliini</taxon>
        <taxon>Megaselia</taxon>
    </lineage>
</organism>
<keyword evidence="5" id="KW-0175">Coiled coil</keyword>
<comment type="subcellular location">
    <subcellularLocation>
        <location evidence="1">Cytoplasm</location>
    </subcellularLocation>
</comment>
<dbReference type="Gene3D" id="2.30.29.30">
    <property type="entry name" value="Pleckstrin-homology domain (PH domain)/Phosphotyrosine-binding domain (PTB)"/>
    <property type="match status" value="1"/>
</dbReference>
<dbReference type="Proteomes" id="UP000015102">
    <property type="component" value="Unassembled WGS sequence"/>
</dbReference>
<dbReference type="AlphaFoldDB" id="T1GHK3"/>
<proteinExistence type="predicted"/>
<evidence type="ECO:0000256" key="1">
    <source>
        <dbReference type="ARBA" id="ARBA00004496"/>
    </source>
</evidence>
<evidence type="ECO:0000313" key="9">
    <source>
        <dbReference type="Proteomes" id="UP000015102"/>
    </source>
</evidence>
<name>T1GHK3_MEGSC</name>
<evidence type="ECO:0000313" key="8">
    <source>
        <dbReference type="EnsemblMetazoa" id="MESCA002907-PA"/>
    </source>
</evidence>
<dbReference type="GO" id="GO:0005737">
    <property type="term" value="C:cytoplasm"/>
    <property type="evidence" value="ECO:0007669"/>
    <property type="project" value="UniProtKB-SubCell"/>
</dbReference>
<dbReference type="CDD" id="cd15789">
    <property type="entry name" value="PH_ARHGEF2_18_like"/>
    <property type="match status" value="1"/>
</dbReference>
<evidence type="ECO:0000256" key="5">
    <source>
        <dbReference type="ARBA" id="ARBA00023054"/>
    </source>
</evidence>
<dbReference type="SUPFAM" id="SSF48065">
    <property type="entry name" value="DBL homology domain (DH-domain)"/>
    <property type="match status" value="1"/>
</dbReference>
<keyword evidence="3" id="KW-0597">Phosphoprotein</keyword>
<keyword evidence="4" id="KW-0862">Zinc</keyword>
<dbReference type="PANTHER" id="PTHR13944">
    <property type="entry name" value="AGAP007712-PA"/>
    <property type="match status" value="1"/>
</dbReference>
<dbReference type="InterPro" id="IPR051632">
    <property type="entry name" value="Rho_GEF"/>
</dbReference>
<dbReference type="InterPro" id="IPR001849">
    <property type="entry name" value="PH_domain"/>
</dbReference>
<dbReference type="SMART" id="SM00325">
    <property type="entry name" value="RhoGEF"/>
    <property type="match status" value="1"/>
</dbReference>
<dbReference type="GO" id="GO:0005085">
    <property type="term" value="F:guanyl-nucleotide exchange factor activity"/>
    <property type="evidence" value="ECO:0007669"/>
    <property type="project" value="InterPro"/>
</dbReference>
<evidence type="ECO:0000256" key="3">
    <source>
        <dbReference type="ARBA" id="ARBA00022553"/>
    </source>
</evidence>
<dbReference type="HOGENOM" id="CLU_603492_0_0_1"/>
<dbReference type="InterPro" id="IPR035899">
    <property type="entry name" value="DBL_dom_sf"/>
</dbReference>
<keyword evidence="4" id="KW-0863">Zinc-finger</keyword>
<evidence type="ECO:0000259" key="7">
    <source>
        <dbReference type="PROSITE" id="PS50010"/>
    </source>
</evidence>
<keyword evidence="9" id="KW-1185">Reference proteome</keyword>
<dbReference type="STRING" id="36166.T1GHK3"/>
<dbReference type="OMA" id="IMNCEAS"/>
<dbReference type="PANTHER" id="PTHR13944:SF21">
    <property type="entry name" value="CYSTS, ISOFORM C"/>
    <property type="match status" value="1"/>
</dbReference>
<dbReference type="Pfam" id="PF17838">
    <property type="entry name" value="PH_16"/>
    <property type="match status" value="1"/>
</dbReference>
<dbReference type="GO" id="GO:0008270">
    <property type="term" value="F:zinc ion binding"/>
    <property type="evidence" value="ECO:0007669"/>
    <property type="project" value="UniProtKB-KW"/>
</dbReference>
<keyword evidence="2" id="KW-0963">Cytoplasm</keyword>
<dbReference type="Gene3D" id="1.20.900.10">
    <property type="entry name" value="Dbl homology (DH) domain"/>
    <property type="match status" value="1"/>
</dbReference>
<dbReference type="PROSITE" id="PS50010">
    <property type="entry name" value="DH_2"/>
    <property type="match status" value="1"/>
</dbReference>
<dbReference type="EMBL" id="CAQQ02063877">
    <property type="status" value="NOT_ANNOTATED_CDS"/>
    <property type="molecule type" value="Genomic_DNA"/>
</dbReference>
<protein>
    <recommendedName>
        <fullName evidence="10">DH domain-containing protein</fullName>
    </recommendedName>
</protein>
<dbReference type="SMART" id="SM00233">
    <property type="entry name" value="PH"/>
    <property type="match status" value="1"/>
</dbReference>
<dbReference type="InterPro" id="IPR000219">
    <property type="entry name" value="DH_dom"/>
</dbReference>
<dbReference type="PROSITE" id="PS50003">
    <property type="entry name" value="PH_DOMAIN"/>
    <property type="match status" value="1"/>
</dbReference>
<evidence type="ECO:0000259" key="6">
    <source>
        <dbReference type="PROSITE" id="PS50003"/>
    </source>
</evidence>
<dbReference type="Pfam" id="PF00621">
    <property type="entry name" value="RhoGEF"/>
    <property type="match status" value="1"/>
</dbReference>
<dbReference type="GO" id="GO:0035023">
    <property type="term" value="P:regulation of Rho protein signal transduction"/>
    <property type="evidence" value="ECO:0007669"/>
    <property type="project" value="TreeGrafter"/>
</dbReference>
<dbReference type="EnsemblMetazoa" id="MESCA002907-RA">
    <property type="protein sequence ID" value="MESCA002907-PA"/>
    <property type="gene ID" value="MESCA002907"/>
</dbReference>
<reference evidence="9" key="1">
    <citation type="submission" date="2013-02" db="EMBL/GenBank/DDBJ databases">
        <authorList>
            <person name="Hughes D."/>
        </authorList>
    </citation>
    <scope>NUCLEOTIDE SEQUENCE</scope>
    <source>
        <strain>Durham</strain>
        <strain evidence="9">NC isolate 2 -- Noor lab</strain>
    </source>
</reference>
<keyword evidence="4" id="KW-0479">Metal-binding</keyword>
<evidence type="ECO:0000256" key="4">
    <source>
        <dbReference type="ARBA" id="ARBA00022771"/>
    </source>
</evidence>
<feature type="domain" description="DH" evidence="7">
    <location>
        <begin position="78"/>
        <end position="254"/>
    </location>
</feature>
<evidence type="ECO:0008006" key="10">
    <source>
        <dbReference type="Google" id="ProtNLM"/>
    </source>
</evidence>
<dbReference type="InterPro" id="IPR011993">
    <property type="entry name" value="PH-like_dom_sf"/>
</dbReference>